<dbReference type="STRING" id="100816.A0A175VT65"/>
<gene>
    <name evidence="2" type="ORF">MMYC01_207913</name>
</gene>
<dbReference type="GO" id="GO:0016491">
    <property type="term" value="F:oxidoreductase activity"/>
    <property type="evidence" value="ECO:0007669"/>
    <property type="project" value="InterPro"/>
</dbReference>
<dbReference type="Gene3D" id="3.40.462.20">
    <property type="match status" value="1"/>
</dbReference>
<dbReference type="EMBL" id="LCTW02000352">
    <property type="protein sequence ID" value="KXX74435.1"/>
    <property type="molecule type" value="Genomic_DNA"/>
</dbReference>
<dbReference type="AlphaFoldDB" id="A0A175VT65"/>
<accession>A0A175VT65</accession>
<dbReference type="GO" id="GO:0050660">
    <property type="term" value="F:flavin adenine dinucleotide binding"/>
    <property type="evidence" value="ECO:0007669"/>
    <property type="project" value="InterPro"/>
</dbReference>
<name>A0A175VT65_9PEZI</name>
<dbReference type="VEuPathDB" id="FungiDB:MMYC01_207913"/>
<proteinExistence type="predicted"/>
<dbReference type="Proteomes" id="UP000078237">
    <property type="component" value="Unassembled WGS sequence"/>
</dbReference>
<dbReference type="InterPro" id="IPR016169">
    <property type="entry name" value="FAD-bd_PCMH_sub2"/>
</dbReference>
<dbReference type="InterPro" id="IPR012951">
    <property type="entry name" value="BBE"/>
</dbReference>
<organism evidence="2 3">
    <name type="scientific">Madurella mycetomatis</name>
    <dbReference type="NCBI Taxonomy" id="100816"/>
    <lineage>
        <taxon>Eukaryota</taxon>
        <taxon>Fungi</taxon>
        <taxon>Dikarya</taxon>
        <taxon>Ascomycota</taxon>
        <taxon>Pezizomycotina</taxon>
        <taxon>Sordariomycetes</taxon>
        <taxon>Sordariomycetidae</taxon>
        <taxon>Sordariales</taxon>
        <taxon>Sordariales incertae sedis</taxon>
        <taxon>Madurella</taxon>
    </lineage>
</organism>
<evidence type="ECO:0000259" key="1">
    <source>
        <dbReference type="Pfam" id="PF08031"/>
    </source>
</evidence>
<keyword evidence="3" id="KW-1185">Reference proteome</keyword>
<protein>
    <recommendedName>
        <fullName evidence="1">Berberine/berberine-like domain-containing protein</fullName>
    </recommendedName>
</protein>
<evidence type="ECO:0000313" key="2">
    <source>
        <dbReference type="EMBL" id="KXX74435.1"/>
    </source>
</evidence>
<dbReference type="Gene3D" id="3.30.465.10">
    <property type="match status" value="1"/>
</dbReference>
<dbReference type="Pfam" id="PF08031">
    <property type="entry name" value="BBE"/>
    <property type="match status" value="1"/>
</dbReference>
<feature type="domain" description="Berberine/berberine-like" evidence="1">
    <location>
        <begin position="130"/>
        <end position="164"/>
    </location>
</feature>
<evidence type="ECO:0000313" key="3">
    <source>
        <dbReference type="Proteomes" id="UP000078237"/>
    </source>
</evidence>
<dbReference type="OrthoDB" id="9983560at2759"/>
<comment type="caution">
    <text evidence="2">The sequence shown here is derived from an EMBL/GenBank/DDBJ whole genome shotgun (WGS) entry which is preliminary data.</text>
</comment>
<reference evidence="2 3" key="1">
    <citation type="journal article" date="2016" name="Genome Announc.">
        <title>Genome Sequence of Madurella mycetomatis mm55, Isolated from a Human Mycetoma Case in Sudan.</title>
        <authorList>
            <person name="Smit S."/>
            <person name="Derks M.F."/>
            <person name="Bervoets S."/>
            <person name="Fahal A."/>
            <person name="van Leeuwen W."/>
            <person name="van Belkum A."/>
            <person name="van de Sande W.W."/>
        </authorList>
    </citation>
    <scope>NUCLEOTIDE SEQUENCE [LARGE SCALE GENOMIC DNA]</scope>
    <source>
        <strain evidence="3">mm55</strain>
    </source>
</reference>
<sequence length="170" mass="19936">MITHLTAYNKAALEVEATMKPFLDTLNSMGVKYDTDRSHSGIYYDHHDNYFDPLPHRRYLGRHCPIQWPPRPSLSMEEEQHGHRRPLVHAAFAAELSFDPRHRGKMIDNQRLMTYNIVPVIEKMIPGSGAYMNEVDFQQPRWQTQFFGSNYDGLECIKRKYDPETTSFMV</sequence>